<evidence type="ECO:0000256" key="1">
    <source>
        <dbReference type="SAM" id="Phobius"/>
    </source>
</evidence>
<feature type="transmembrane region" description="Helical" evidence="1">
    <location>
        <begin position="12"/>
        <end position="33"/>
    </location>
</feature>
<organism evidence="2 3">
    <name type="scientific">Actinoplanes ianthinogenes</name>
    <dbReference type="NCBI Taxonomy" id="122358"/>
    <lineage>
        <taxon>Bacteria</taxon>
        <taxon>Bacillati</taxon>
        <taxon>Actinomycetota</taxon>
        <taxon>Actinomycetes</taxon>
        <taxon>Micromonosporales</taxon>
        <taxon>Micromonosporaceae</taxon>
        <taxon>Actinoplanes</taxon>
    </lineage>
</organism>
<keyword evidence="1" id="KW-0812">Transmembrane</keyword>
<keyword evidence="1" id="KW-0472">Membrane</keyword>
<dbReference type="Proteomes" id="UP000676967">
    <property type="component" value="Chromosome"/>
</dbReference>
<dbReference type="RefSeq" id="WP_189334165.1">
    <property type="nucleotide sequence ID" value="NZ_AP023356.1"/>
</dbReference>
<dbReference type="EMBL" id="AP023356">
    <property type="protein sequence ID" value="BCJ39426.1"/>
    <property type="molecule type" value="Genomic_DNA"/>
</dbReference>
<name>A0ABM7LJJ9_9ACTN</name>
<reference evidence="2 3" key="1">
    <citation type="submission" date="2020-08" db="EMBL/GenBank/DDBJ databases">
        <title>Whole genome shotgun sequence of Actinoplanes ianthinogenes NBRC 13996.</title>
        <authorList>
            <person name="Komaki H."/>
            <person name="Tamura T."/>
        </authorList>
    </citation>
    <scope>NUCLEOTIDE SEQUENCE [LARGE SCALE GENOMIC DNA]</scope>
    <source>
        <strain evidence="2 3">NBRC 13996</strain>
    </source>
</reference>
<evidence type="ECO:0000313" key="3">
    <source>
        <dbReference type="Proteomes" id="UP000676967"/>
    </source>
</evidence>
<gene>
    <name evidence="2" type="ORF">Aiant_00830</name>
</gene>
<protein>
    <submittedName>
        <fullName evidence="2">Uncharacterized protein</fullName>
    </submittedName>
</protein>
<keyword evidence="1" id="KW-1133">Transmembrane helix</keyword>
<keyword evidence="3" id="KW-1185">Reference proteome</keyword>
<evidence type="ECO:0000313" key="2">
    <source>
        <dbReference type="EMBL" id="BCJ39426.1"/>
    </source>
</evidence>
<sequence length="190" mass="21200">MAAQSSWNSLEIAKLVVGVLTPVTVAVLGAVFARALKRAETRQWFNQKLVEKRVDLIGQLLPELNDLLCYYTWVGEWQTTAPPDIIARKRRLDRLFHANRSFFSGAAAAAYGSFMDGLFQTYVAPGQGPRLRTGVTSRHGDRRKAFGSGWRREWAGLFLPDGEQTSREEVRRRYDALVGVLGAEIGVTTS</sequence>
<accession>A0ABM7LJJ9</accession>
<proteinExistence type="predicted"/>